<dbReference type="OrthoDB" id="9803470at2"/>
<evidence type="ECO:0000259" key="6">
    <source>
        <dbReference type="Pfam" id="PF08281"/>
    </source>
</evidence>
<keyword evidence="2" id="KW-0805">Transcription regulation</keyword>
<reference evidence="7 8" key="1">
    <citation type="submission" date="2018-12" db="EMBL/GenBank/DDBJ databases">
        <title>Rubrispira sanarue gen. nov., sp., nov., a member of the order Silvanigrellales, isolated from a brackish lake in Hamamatsu Japan.</title>
        <authorList>
            <person name="Maejima Y."/>
            <person name="Iino T."/>
            <person name="Muraguchi Y."/>
            <person name="Fukuda K."/>
            <person name="Nojiri H."/>
            <person name="Ohkuma M."/>
            <person name="Moriuchi R."/>
            <person name="Dohra H."/>
            <person name="Kimbara K."/>
            <person name="Shintani M."/>
        </authorList>
    </citation>
    <scope>NUCLEOTIDE SEQUENCE [LARGE SCALE GENOMIC DNA]</scope>
    <source>
        <strain evidence="7 8">RF1110005</strain>
    </source>
</reference>
<evidence type="ECO:0000256" key="2">
    <source>
        <dbReference type="ARBA" id="ARBA00023015"/>
    </source>
</evidence>
<evidence type="ECO:0000256" key="4">
    <source>
        <dbReference type="ARBA" id="ARBA00023125"/>
    </source>
</evidence>
<dbReference type="GO" id="GO:0003677">
    <property type="term" value="F:DNA binding"/>
    <property type="evidence" value="ECO:0007669"/>
    <property type="project" value="UniProtKB-KW"/>
</dbReference>
<dbReference type="Proteomes" id="UP000291236">
    <property type="component" value="Chromosome"/>
</dbReference>
<keyword evidence="5" id="KW-0804">Transcription</keyword>
<evidence type="ECO:0000313" key="7">
    <source>
        <dbReference type="EMBL" id="BBH53834.1"/>
    </source>
</evidence>
<comment type="similarity">
    <text evidence="1">Belongs to the sigma-70 factor family. ECF subfamily.</text>
</comment>
<organism evidence="7 8">
    <name type="scientific">Fluviispira sanaruensis</name>
    <dbReference type="NCBI Taxonomy" id="2493639"/>
    <lineage>
        <taxon>Bacteria</taxon>
        <taxon>Pseudomonadati</taxon>
        <taxon>Bdellovibrionota</taxon>
        <taxon>Oligoflexia</taxon>
        <taxon>Silvanigrellales</taxon>
        <taxon>Silvanigrellaceae</taxon>
        <taxon>Fluviispira</taxon>
    </lineage>
</organism>
<evidence type="ECO:0000256" key="3">
    <source>
        <dbReference type="ARBA" id="ARBA00023082"/>
    </source>
</evidence>
<dbReference type="SUPFAM" id="SSF88946">
    <property type="entry name" value="Sigma2 domain of RNA polymerase sigma factors"/>
    <property type="match status" value="1"/>
</dbReference>
<dbReference type="NCBIfam" id="TIGR02937">
    <property type="entry name" value="sigma70-ECF"/>
    <property type="match status" value="1"/>
</dbReference>
<dbReference type="AlphaFoldDB" id="A0A4P2VNS2"/>
<dbReference type="Gene3D" id="1.10.10.10">
    <property type="entry name" value="Winged helix-like DNA-binding domain superfamily/Winged helix DNA-binding domain"/>
    <property type="match status" value="1"/>
</dbReference>
<dbReference type="InterPro" id="IPR039425">
    <property type="entry name" value="RNA_pol_sigma-70-like"/>
</dbReference>
<accession>A0A4P2VNS2</accession>
<dbReference type="InterPro" id="IPR036388">
    <property type="entry name" value="WH-like_DNA-bd_sf"/>
</dbReference>
<dbReference type="InterPro" id="IPR013324">
    <property type="entry name" value="RNA_pol_sigma_r3/r4-like"/>
</dbReference>
<dbReference type="InterPro" id="IPR014284">
    <property type="entry name" value="RNA_pol_sigma-70_dom"/>
</dbReference>
<dbReference type="EMBL" id="AP019368">
    <property type="protein sequence ID" value="BBH53834.1"/>
    <property type="molecule type" value="Genomic_DNA"/>
</dbReference>
<dbReference type="GO" id="GO:0006352">
    <property type="term" value="P:DNA-templated transcription initiation"/>
    <property type="evidence" value="ECO:0007669"/>
    <property type="project" value="InterPro"/>
</dbReference>
<dbReference type="RefSeq" id="WP_130610489.1">
    <property type="nucleotide sequence ID" value="NZ_AP019368.1"/>
</dbReference>
<dbReference type="CDD" id="cd06171">
    <property type="entry name" value="Sigma70_r4"/>
    <property type="match status" value="1"/>
</dbReference>
<gene>
    <name evidence="7" type="ORF">JCM31447_22860</name>
</gene>
<keyword evidence="4" id="KW-0238">DNA-binding</keyword>
<dbReference type="SUPFAM" id="SSF88659">
    <property type="entry name" value="Sigma3 and sigma4 domains of RNA polymerase sigma factors"/>
    <property type="match status" value="1"/>
</dbReference>
<dbReference type="InterPro" id="IPR013325">
    <property type="entry name" value="RNA_pol_sigma_r2"/>
</dbReference>
<dbReference type="PANTHER" id="PTHR43133">
    <property type="entry name" value="RNA POLYMERASE ECF-TYPE SIGMA FACTO"/>
    <property type="match status" value="1"/>
</dbReference>
<evidence type="ECO:0000256" key="5">
    <source>
        <dbReference type="ARBA" id="ARBA00023163"/>
    </source>
</evidence>
<dbReference type="InterPro" id="IPR013249">
    <property type="entry name" value="RNA_pol_sigma70_r4_t2"/>
</dbReference>
<dbReference type="PANTHER" id="PTHR43133:SF8">
    <property type="entry name" value="RNA POLYMERASE SIGMA FACTOR HI_1459-RELATED"/>
    <property type="match status" value="1"/>
</dbReference>
<feature type="domain" description="RNA polymerase sigma factor 70 region 4 type 2" evidence="6">
    <location>
        <begin position="169"/>
        <end position="212"/>
    </location>
</feature>
<dbReference type="Pfam" id="PF08281">
    <property type="entry name" value="Sigma70_r4_2"/>
    <property type="match status" value="1"/>
</dbReference>
<dbReference type="Gene3D" id="1.10.1740.10">
    <property type="match status" value="1"/>
</dbReference>
<keyword evidence="8" id="KW-1185">Reference proteome</keyword>
<sequence length="220" mass="26286">MATMDNAKYIDNVIEQKINWNSIFVTHSKKYWDPMFRFCLSLTNNKINAEDIHQTALFKALKAFAKFVLKYNEEIRHEHEINELFLKPETQYHFKNWLYRIIKNTYLDELEIQKRWNFDTSEDSLEKLSSDTSSHFSQVSSQQNFDMKKEEKIFYQLALDDHWKKRFTQLNDRQRSIIFLAAEDYSYKEISAILEIPIGTVMSTLSRALQKLKSNSSNLE</sequence>
<name>A0A4P2VNS2_FLUSA</name>
<keyword evidence="3" id="KW-0731">Sigma factor</keyword>
<proteinExistence type="inferred from homology"/>
<protein>
    <submittedName>
        <fullName evidence="7">RNA polymerase sigma factor</fullName>
    </submittedName>
</protein>
<evidence type="ECO:0000313" key="8">
    <source>
        <dbReference type="Proteomes" id="UP000291236"/>
    </source>
</evidence>
<evidence type="ECO:0000256" key="1">
    <source>
        <dbReference type="ARBA" id="ARBA00010641"/>
    </source>
</evidence>
<dbReference type="GO" id="GO:0016987">
    <property type="term" value="F:sigma factor activity"/>
    <property type="evidence" value="ECO:0007669"/>
    <property type="project" value="UniProtKB-KW"/>
</dbReference>
<dbReference type="KEGG" id="sbf:JCM31447_22860"/>